<sequence>MARTGSTDSRLIVIRGNSSSGKSHLAQAIRDARPRGIAIVGHDVLRRQILHVRDHPGALSVPYLDLSARFALDHGLHVVIEGILHSESYGPMLTSLRADHRGVTRCYRYDLDLDETLRRHRTKPLAAEVTEDSVRSWYRAADPVHGLDETSLGATVSLRSALDMVLVDAGWPFEDPDAGP</sequence>
<reference evidence="1 2" key="1">
    <citation type="submission" date="2019-11" db="EMBL/GenBank/DDBJ databases">
        <authorList>
            <person name="Criscuolo A."/>
        </authorList>
    </citation>
    <scope>NUCLEOTIDE SEQUENCE [LARGE SCALE GENOMIC DNA]</scope>
    <source>
        <strain evidence="1">CIP111667</strain>
    </source>
</reference>
<protein>
    <recommendedName>
        <fullName evidence="3">Kinase</fullName>
    </recommendedName>
</protein>
<evidence type="ECO:0000313" key="2">
    <source>
        <dbReference type="Proteomes" id="UP000419743"/>
    </source>
</evidence>
<dbReference type="SUPFAM" id="SSF52540">
    <property type="entry name" value="P-loop containing nucleoside triphosphate hydrolases"/>
    <property type="match status" value="1"/>
</dbReference>
<name>A0A7M4DDV8_9MICO</name>
<dbReference type="InterPro" id="IPR027417">
    <property type="entry name" value="P-loop_NTPase"/>
</dbReference>
<accession>A0A7M4DDV8</accession>
<dbReference type="AlphaFoldDB" id="A0A7M4DDV8"/>
<dbReference type="RefSeq" id="WP_156738878.1">
    <property type="nucleotide sequence ID" value="NZ_CACRYJ010000006.1"/>
</dbReference>
<keyword evidence="2" id="KW-1185">Reference proteome</keyword>
<dbReference type="EMBL" id="CACRYJ010000006">
    <property type="protein sequence ID" value="VZO35072.1"/>
    <property type="molecule type" value="Genomic_DNA"/>
</dbReference>
<organism evidence="1 2">
    <name type="scientific">Occultella aeris</name>
    <dbReference type="NCBI Taxonomy" id="2761496"/>
    <lineage>
        <taxon>Bacteria</taxon>
        <taxon>Bacillati</taxon>
        <taxon>Actinomycetota</taxon>
        <taxon>Actinomycetes</taxon>
        <taxon>Micrococcales</taxon>
        <taxon>Ruaniaceae</taxon>
        <taxon>Occultella</taxon>
    </lineage>
</organism>
<evidence type="ECO:0008006" key="3">
    <source>
        <dbReference type="Google" id="ProtNLM"/>
    </source>
</evidence>
<comment type="caution">
    <text evidence="1">The sequence shown here is derived from an EMBL/GenBank/DDBJ whole genome shotgun (WGS) entry which is preliminary data.</text>
</comment>
<dbReference type="Proteomes" id="UP000419743">
    <property type="component" value="Unassembled WGS sequence"/>
</dbReference>
<evidence type="ECO:0000313" key="1">
    <source>
        <dbReference type="EMBL" id="VZO35072.1"/>
    </source>
</evidence>
<dbReference type="Gene3D" id="3.40.50.300">
    <property type="entry name" value="P-loop containing nucleotide triphosphate hydrolases"/>
    <property type="match status" value="1"/>
</dbReference>
<gene>
    <name evidence="1" type="ORF">HALOF300_00297</name>
</gene>
<proteinExistence type="predicted"/>